<organism evidence="1 2">
    <name type="scientific">Streptomyces lacrimifluminis</name>
    <dbReference type="NCBI Taxonomy" id="1500077"/>
    <lineage>
        <taxon>Bacteria</taxon>
        <taxon>Bacillati</taxon>
        <taxon>Actinomycetota</taxon>
        <taxon>Actinomycetes</taxon>
        <taxon>Kitasatosporales</taxon>
        <taxon>Streptomycetaceae</taxon>
        <taxon>Streptomyces</taxon>
    </lineage>
</organism>
<dbReference type="EMBL" id="BMMU01000063">
    <property type="protein sequence ID" value="GGJ70877.1"/>
    <property type="molecule type" value="Genomic_DNA"/>
</dbReference>
<reference evidence="1" key="1">
    <citation type="journal article" date="2014" name="Int. J. Syst. Evol. Microbiol.">
        <title>Complete genome sequence of Corynebacterium casei LMG S-19264T (=DSM 44701T), isolated from a smear-ripened cheese.</title>
        <authorList>
            <consortium name="US DOE Joint Genome Institute (JGI-PGF)"/>
            <person name="Walter F."/>
            <person name="Albersmeier A."/>
            <person name="Kalinowski J."/>
            <person name="Ruckert C."/>
        </authorList>
    </citation>
    <scope>NUCLEOTIDE SEQUENCE</scope>
    <source>
        <strain evidence="1">CGMCC 4.7272</strain>
    </source>
</reference>
<gene>
    <name evidence="1" type="ORF">GCM10012282_79630</name>
</gene>
<protein>
    <submittedName>
        <fullName evidence="1">Uncharacterized protein</fullName>
    </submittedName>
</protein>
<evidence type="ECO:0000313" key="2">
    <source>
        <dbReference type="Proteomes" id="UP000625682"/>
    </source>
</evidence>
<name>A0A917PCN9_9ACTN</name>
<dbReference type="AlphaFoldDB" id="A0A917PCN9"/>
<accession>A0A917PCN9</accession>
<evidence type="ECO:0000313" key="1">
    <source>
        <dbReference type="EMBL" id="GGJ70877.1"/>
    </source>
</evidence>
<keyword evidence="2" id="KW-1185">Reference proteome</keyword>
<comment type="caution">
    <text evidence="1">The sequence shown here is derived from an EMBL/GenBank/DDBJ whole genome shotgun (WGS) entry which is preliminary data.</text>
</comment>
<reference evidence="1" key="2">
    <citation type="submission" date="2020-09" db="EMBL/GenBank/DDBJ databases">
        <authorList>
            <person name="Sun Q."/>
            <person name="Zhou Y."/>
        </authorList>
    </citation>
    <scope>NUCLEOTIDE SEQUENCE</scope>
    <source>
        <strain evidence="1">CGMCC 4.7272</strain>
    </source>
</reference>
<sequence>MAWAQLGAGHGEARVAADHWSRRALIPSVKQAAAAIEPGTPAQPFINVLTELVQERPAPM</sequence>
<proteinExistence type="predicted"/>
<dbReference type="Proteomes" id="UP000625682">
    <property type="component" value="Unassembled WGS sequence"/>
</dbReference>